<keyword evidence="7 14" id="KW-1133">Transmembrane helix</keyword>
<evidence type="ECO:0000256" key="10">
    <source>
        <dbReference type="ARBA" id="ARBA00023170"/>
    </source>
</evidence>
<feature type="domain" description="Ion transport" evidence="15">
    <location>
        <begin position="2121"/>
        <end position="2255"/>
    </location>
</feature>
<evidence type="ECO:0000256" key="1">
    <source>
        <dbReference type="ARBA" id="ARBA00004477"/>
    </source>
</evidence>
<organism evidence="20 21">
    <name type="scientific">Apophysomyces ossiformis</name>
    <dbReference type="NCBI Taxonomy" id="679940"/>
    <lineage>
        <taxon>Eukaryota</taxon>
        <taxon>Fungi</taxon>
        <taxon>Fungi incertae sedis</taxon>
        <taxon>Mucoromycota</taxon>
        <taxon>Mucoromycotina</taxon>
        <taxon>Mucoromycetes</taxon>
        <taxon>Mucorales</taxon>
        <taxon>Mucorineae</taxon>
        <taxon>Mucoraceae</taxon>
        <taxon>Apophysomyces</taxon>
    </lineage>
</organism>
<keyword evidence="9 14" id="KW-0472">Membrane</keyword>
<feature type="region of interest" description="Disordered" evidence="13">
    <location>
        <begin position="1756"/>
        <end position="1786"/>
    </location>
</feature>
<dbReference type="PANTHER" id="PTHR13715:SF99">
    <property type="entry name" value="INOSITOL 1,4,5-TRISPHOSPHATE RECEPTOR-LIKE PROTEIN A"/>
    <property type="match status" value="1"/>
</dbReference>
<protein>
    <submittedName>
        <fullName evidence="20">Uncharacterized protein</fullName>
    </submittedName>
</protein>
<feature type="region of interest" description="Disordered" evidence="13">
    <location>
        <begin position="414"/>
        <end position="433"/>
    </location>
</feature>
<evidence type="ECO:0000256" key="9">
    <source>
        <dbReference type="ARBA" id="ARBA00023136"/>
    </source>
</evidence>
<evidence type="ECO:0000256" key="7">
    <source>
        <dbReference type="ARBA" id="ARBA00022989"/>
    </source>
</evidence>
<evidence type="ECO:0000259" key="16">
    <source>
        <dbReference type="Pfam" id="PF01365"/>
    </source>
</evidence>
<dbReference type="InterPro" id="IPR000699">
    <property type="entry name" value="RIH_dom"/>
</dbReference>
<keyword evidence="8" id="KW-0406">Ion transport</keyword>
<feature type="domain" description="MIR" evidence="17">
    <location>
        <begin position="242"/>
        <end position="398"/>
    </location>
</feature>
<dbReference type="InterPro" id="IPR015925">
    <property type="entry name" value="Ryanodine_IP3_receptor"/>
</dbReference>
<keyword evidence="10" id="KW-0675">Receptor</keyword>
<keyword evidence="11" id="KW-1071">Ligand-gated ion channel</keyword>
<evidence type="ECO:0000259" key="15">
    <source>
        <dbReference type="Pfam" id="PF00520"/>
    </source>
</evidence>
<dbReference type="InterPro" id="IPR036300">
    <property type="entry name" value="MIR_dom_sf"/>
</dbReference>
<comment type="caution">
    <text evidence="20">The sequence shown here is derived from an EMBL/GenBank/DDBJ whole genome shotgun (WGS) entry which is preliminary data.</text>
</comment>
<gene>
    <name evidence="20" type="ORF">EC973_001941</name>
</gene>
<evidence type="ECO:0000256" key="13">
    <source>
        <dbReference type="SAM" id="MobiDB-lite"/>
    </source>
</evidence>
<dbReference type="GO" id="GO:0005220">
    <property type="term" value="F:inositol 1,4,5-trisphosphate-gated calcium channel activity"/>
    <property type="evidence" value="ECO:0007669"/>
    <property type="project" value="InterPro"/>
</dbReference>
<dbReference type="InterPro" id="IPR005821">
    <property type="entry name" value="Ion_trans_dom"/>
</dbReference>
<dbReference type="Pfam" id="PF08454">
    <property type="entry name" value="RIH_assoc"/>
    <property type="match status" value="1"/>
</dbReference>
<evidence type="ECO:0000256" key="12">
    <source>
        <dbReference type="ARBA" id="ARBA00023303"/>
    </source>
</evidence>
<keyword evidence="6" id="KW-0256">Endoplasmic reticulum</keyword>
<dbReference type="InterPro" id="IPR035910">
    <property type="entry name" value="RyR/IP3R_RIH_dom_sf"/>
</dbReference>
<dbReference type="Pfam" id="PF01365">
    <property type="entry name" value="RYDR_ITPR"/>
    <property type="match status" value="1"/>
</dbReference>
<feature type="transmembrane region" description="Helical" evidence="14">
    <location>
        <begin position="2154"/>
        <end position="2172"/>
    </location>
</feature>
<evidence type="ECO:0000256" key="5">
    <source>
        <dbReference type="ARBA" id="ARBA00022737"/>
    </source>
</evidence>
<feature type="compositionally biased region" description="Polar residues" evidence="13">
    <location>
        <begin position="421"/>
        <end position="433"/>
    </location>
</feature>
<dbReference type="InterPro" id="IPR013662">
    <property type="entry name" value="RIH_assoc-dom"/>
</dbReference>
<evidence type="ECO:0000256" key="4">
    <source>
        <dbReference type="ARBA" id="ARBA00022692"/>
    </source>
</evidence>
<dbReference type="Proteomes" id="UP000605846">
    <property type="component" value="Unassembled WGS sequence"/>
</dbReference>
<dbReference type="Pfam" id="PF02815">
    <property type="entry name" value="MIR"/>
    <property type="match status" value="1"/>
</dbReference>
<dbReference type="Gene3D" id="2.80.10.50">
    <property type="match status" value="2"/>
</dbReference>
<evidence type="ECO:0000256" key="8">
    <source>
        <dbReference type="ARBA" id="ARBA00023065"/>
    </source>
</evidence>
<keyword evidence="5" id="KW-0677">Repeat</keyword>
<accession>A0A8H7BU48</accession>
<dbReference type="Pfam" id="PF08709">
    <property type="entry name" value="Ins145_P3_rec"/>
    <property type="match status" value="1"/>
</dbReference>
<evidence type="ECO:0000313" key="21">
    <source>
        <dbReference type="Proteomes" id="UP000605846"/>
    </source>
</evidence>
<evidence type="ECO:0000313" key="20">
    <source>
        <dbReference type="EMBL" id="KAF7730560.1"/>
    </source>
</evidence>
<dbReference type="SUPFAM" id="SSF82109">
    <property type="entry name" value="MIR domain"/>
    <property type="match status" value="2"/>
</dbReference>
<keyword evidence="12" id="KW-0407">Ion channel</keyword>
<keyword evidence="3" id="KW-0813">Transport</keyword>
<reference evidence="20" key="1">
    <citation type="submission" date="2020-01" db="EMBL/GenBank/DDBJ databases">
        <title>Genome Sequencing of Three Apophysomyces-Like Fungal Strains Confirms a Novel Fungal Genus in the Mucoromycota with divergent Burkholderia-like Endosymbiotic Bacteria.</title>
        <authorList>
            <person name="Stajich J.E."/>
            <person name="Macias A.M."/>
            <person name="Carter-House D."/>
            <person name="Lovett B."/>
            <person name="Kasson L.R."/>
            <person name="Berry K."/>
            <person name="Grigoriev I."/>
            <person name="Chang Y."/>
            <person name="Spatafora J."/>
            <person name="Kasson M.T."/>
        </authorList>
    </citation>
    <scope>NUCLEOTIDE SEQUENCE</scope>
    <source>
        <strain evidence="20">NRRL A-21654</strain>
    </source>
</reference>
<comment type="subcellular location">
    <subcellularLocation>
        <location evidence="1">Endoplasmic reticulum membrane</location>
        <topology evidence="1">Multi-pass membrane protein</topology>
    </subcellularLocation>
</comment>
<evidence type="ECO:0000256" key="14">
    <source>
        <dbReference type="SAM" id="Phobius"/>
    </source>
</evidence>
<feature type="transmembrane region" description="Helical" evidence="14">
    <location>
        <begin position="2102"/>
        <end position="2124"/>
    </location>
</feature>
<dbReference type="Gene3D" id="1.10.287.70">
    <property type="match status" value="1"/>
</dbReference>
<evidence type="ECO:0000259" key="19">
    <source>
        <dbReference type="Pfam" id="PF08709"/>
    </source>
</evidence>
<dbReference type="OrthoDB" id="300855at2759"/>
<proteinExistence type="inferred from homology"/>
<keyword evidence="4 14" id="KW-0812">Transmembrane</keyword>
<keyword evidence="21" id="KW-1185">Reference proteome</keyword>
<dbReference type="GO" id="GO:0005789">
    <property type="term" value="C:endoplasmic reticulum membrane"/>
    <property type="evidence" value="ECO:0007669"/>
    <property type="project" value="UniProtKB-SubCell"/>
</dbReference>
<feature type="compositionally biased region" description="Basic residues" evidence="13">
    <location>
        <begin position="1756"/>
        <end position="1766"/>
    </location>
</feature>
<feature type="transmembrane region" description="Helical" evidence="14">
    <location>
        <begin position="2226"/>
        <end position="2245"/>
    </location>
</feature>
<feature type="domain" description="RyR/IP3R Homology associated" evidence="18">
    <location>
        <begin position="1813"/>
        <end position="1909"/>
    </location>
</feature>
<dbReference type="InterPro" id="IPR000493">
    <property type="entry name" value="InsP3_rcpt"/>
</dbReference>
<dbReference type="CDD" id="cd23280">
    <property type="entry name" value="beta-trefoil_MIR_itr-1-like"/>
    <property type="match status" value="1"/>
</dbReference>
<evidence type="ECO:0000256" key="11">
    <source>
        <dbReference type="ARBA" id="ARBA00023286"/>
    </source>
</evidence>
<dbReference type="PANTHER" id="PTHR13715">
    <property type="entry name" value="RYANODINE RECEPTOR AND IP3 RECEPTOR"/>
    <property type="match status" value="1"/>
</dbReference>
<dbReference type="SUPFAM" id="SSF100909">
    <property type="entry name" value="IP3 receptor type 1 binding core, domain 2"/>
    <property type="match status" value="1"/>
</dbReference>
<sequence length="2391" mass="273102">MAKDGEQFLRIGDELYLYDEDGNVLVAENPLETRACARPTTNNRISSEALGVFIFKVEPQQSHTEKRALELFLGDEEDADNLYREGTPDELQELKTLQANAAKECAQNETERRRLLGKPVLYGQVIQLYNSHFRKYLTVTGKTCNTDVSHLQVHLSNESIGYFKIMPRYRIRVDGEPVRLGDTVAIQCVRPEGYLNVSSKPLHSDVYSTDYYEVYSHTRISSWRMMLHCSSVADQDTRKTKYINSGQYVRFYHKEMEAYLESPGQSRDGDHVRLKKHIINPLDPKESDSPLAFWEIENADMNRGSKIRWKKSVRIRHAATRSYLFIDPSNVRIDLYTHKVTFSLGLVKDPPEVHDNDPTLFTLVPISEPTQSSVPFGTYVRIQHVSTKCWIHAAADDEQRSASPIPMPFTLAPDTLGPTRTLPSDTNSTRFSTRYNSTDYQGMIQDPGESPIYHVTASQDFYYHDCFSITRTSENLADTFNMVNELLPRLQWYLKKDRKKIPHHSSKFPISDTEYESVTETLLLGQKFDRHSMLSFSRKLSYDHQALIRDIGIIETVVNMIQIPFDLARRCEVQSHSAMPNHPKSHETYHGEATTVNDIIENREPRLKSILSLCYSLLRVFLVGGSMYEDSDEQAKNQRHILKIAGDAGAELFIQHLTCGVGSADMMVRLVQNNTSIIENISATRPAVVHILVDLVRAKTRSLAQDMLDSRYDFEPASCVDLLSAFCHTENRGPIISHRDYVSEQLFSMNDEEGYLLRTRIVRETGAVQIKLLGDEWRDLDSLLYNTSPAICAFVEALFNLIYSLSHGTNTKSLEATRRCVGQDVCLKCIGYTSLPCRVRARFCDLLRVLYVDVSPFSEVLLSDFTMQYDSLDGSNDYPSGGTGSIESRSPEFFDQLKHWTLVFLDDKRHQFTEVKDEVNFLSSVLKLIYAQLTLGFFTDAEDVKRLFRALVHVLDGRIDARNEEHLKFLTSDDKPREWTERFCLTEENEAVMITKIQILEIFDLIFNLRLHVRMAKLTSKWKRMETNTDNEPHHSLRTALTTIFDETLLRQRENVLMPIVKDILKYQYAPLKRVAVVVMHRIYNDCEDLFKKASRVLILSQPQQVFVYHGIKKRLARLRSFLSVDRLGDMHIPQVDNVLKEFIGLFNGKTIDFNDEMCQLEGLQNQRDIYGKIFKNLNAHSVIVRLLVALKSLPLADSNMSDESASMCGDCDDNARIAVLKTCLDFLVQLVKDDRELQGTFVLENIDLLIDISGYHPTLAEGFYGICGNNLHISVRVREEQIKRVLEQSKGFQGEYLHLLHDFMKAQGKLIKKHQDCVMRLIMDNRKLYVPFETPQELIDTEHMDYCVQLIELLSVCGQGENTFGQSFARTIFSIQDVAAIVENATAPLALKTVMLRFLASIYLDNTEVPSSVPVSDNKYIRIMMEIAFKAILGAKDELTPENINYIYKGVLVFLRSVFEYHISVETTVDEALFSLCPSLVDMTVDLLLAAQNERKLLQNTLACLDSMINVSGFRGTINPEQLRDKLRDAIVKLTDGTEKKVKSLDSVNAKFQGFIRALKAHNGVLQLQKEEFMQICSHFNLADANSEEDVKSLIDYLSMMMTSKSQEKTESYQVSTINILEEIPLRYIREGEADSGGDTSEDNKIHAQNTLNRLGCTLVAQNLLSSPRRQIFEAALKLLISLLDGGNKNVQDKLEEYFYSIREERFFYSFHQRLQGGIASLKDAQSLLLRAAYKMNRQQCILSLDTLENPSIKALKKSSHRRHSSSMDLTRTGPRKRVKGQGQTSAESAMIYQKISNLMANETAEFGTANEDFEGMRDTMRAVQLMVEGHNMSLQTYLAKQPDNIKSFNIVQDVVEYLHAIVPLCNIQNIRLIIQVLDTITELAQGCLINQVTIFNDKIINPVNTILREAYTNCPSTLINELKSKVVICLLSLLEGGIDNSETIFREMAASLDLATVVHNMNVIYNNHIDDLDSPNVFEKLECGFLYCMLVMTLSPALDETQLAMFRGNAAFEYFEKHTGKIEVVMDYGQEKQLSRVLFPIPELPILVNRKTLGNTEKTLDVFNTEDNTSDDDQSPFGWMFAQKKFDMAFIWTCITEHQFLYHLMMIGFSVIGLFYPGFYAAHLLDFVFRDRILQGVIASITLNVNSITRTALLGIIVVYIHSVVAFKYFRAEFDDGKGLLCGSLLECFITVLSHGVRSGGGIGDILEPDVAEEVRGWRIVFEMSFYLVVVVFLLNAIFGIIFDTFGHLRDERSSIQQDMNNSCFICSIPAVEFQRHAKKGFEQHIRNDHNIWQYLFFLVHLKNKDRTEYTGPESYVAACLKDANYSFFPINRALCLRQVDENDEERLEKLEEHTLTLLDRISKLEEHIEKMTETHTRSRSNSLLVSPI</sequence>
<evidence type="ECO:0000256" key="2">
    <source>
        <dbReference type="ARBA" id="ARBA00009453"/>
    </source>
</evidence>
<dbReference type="Pfam" id="PF00520">
    <property type="entry name" value="Ion_trans"/>
    <property type="match status" value="1"/>
</dbReference>
<dbReference type="InterPro" id="IPR014821">
    <property type="entry name" value="Ins145_P3_rcpt"/>
</dbReference>
<dbReference type="InterPro" id="IPR016093">
    <property type="entry name" value="MIR_motif"/>
</dbReference>
<evidence type="ECO:0000259" key="17">
    <source>
        <dbReference type="Pfam" id="PF02815"/>
    </source>
</evidence>
<feature type="domain" description="RIH" evidence="16">
    <location>
        <begin position="537"/>
        <end position="759"/>
    </location>
</feature>
<dbReference type="EMBL" id="JABAYA010000015">
    <property type="protein sequence ID" value="KAF7730560.1"/>
    <property type="molecule type" value="Genomic_DNA"/>
</dbReference>
<evidence type="ECO:0000256" key="3">
    <source>
        <dbReference type="ARBA" id="ARBA00022448"/>
    </source>
</evidence>
<comment type="similarity">
    <text evidence="2">Belongs to the InsP3 receptor family.</text>
</comment>
<dbReference type="PRINTS" id="PR00779">
    <property type="entry name" value="INSP3RECEPTR"/>
</dbReference>
<evidence type="ECO:0000256" key="6">
    <source>
        <dbReference type="ARBA" id="ARBA00022824"/>
    </source>
</evidence>
<feature type="domain" description="Inositol 1,4,5-trisphosphate/ryanodine receptor" evidence="19">
    <location>
        <begin position="6"/>
        <end position="227"/>
    </location>
</feature>
<name>A0A8H7BU48_9FUNG</name>
<evidence type="ECO:0000259" key="18">
    <source>
        <dbReference type="Pfam" id="PF08454"/>
    </source>
</evidence>
<dbReference type="GO" id="GO:0070679">
    <property type="term" value="F:inositol 1,4,5 trisphosphate binding"/>
    <property type="evidence" value="ECO:0007669"/>
    <property type="project" value="InterPro"/>
</dbReference>